<feature type="compositionally biased region" description="Low complexity" evidence="1">
    <location>
        <begin position="53"/>
        <end position="72"/>
    </location>
</feature>
<evidence type="ECO:0000256" key="1">
    <source>
        <dbReference type="SAM" id="MobiDB-lite"/>
    </source>
</evidence>
<feature type="region of interest" description="Disordered" evidence="1">
    <location>
        <begin position="1"/>
        <end position="29"/>
    </location>
</feature>
<evidence type="ECO:0000313" key="3">
    <source>
        <dbReference type="Proteomes" id="UP000314294"/>
    </source>
</evidence>
<feature type="region of interest" description="Disordered" evidence="1">
    <location>
        <begin position="53"/>
        <end position="79"/>
    </location>
</feature>
<comment type="caution">
    <text evidence="2">The sequence shown here is derived from an EMBL/GenBank/DDBJ whole genome shotgun (WGS) entry which is preliminary data.</text>
</comment>
<name>A0A4Z2HFC0_9TELE</name>
<sequence length="187" mass="21069">MEVRKKGGREMRRRGGEKERRTEFRSEHSLCGTNMGFIRRDFEVHEVSVFPLKAKGGSSSSAPANRSAPSPDSRLRDRNWLKTETSEARREALLVLDTADTSLTSLSDDLADRLSEPRGSLPGRCREEDNNNNNNTASRLDLLIFSFICRVLSSMSTPKRHRDRGEGGCQMGDDGAREAGWRDVLLW</sequence>
<feature type="region of interest" description="Disordered" evidence="1">
    <location>
        <begin position="107"/>
        <end position="133"/>
    </location>
</feature>
<protein>
    <submittedName>
        <fullName evidence="2">Uncharacterized protein</fullName>
    </submittedName>
</protein>
<reference evidence="2 3" key="1">
    <citation type="submission" date="2019-03" db="EMBL/GenBank/DDBJ databases">
        <title>First draft genome of Liparis tanakae, snailfish: a comprehensive survey of snailfish specific genes.</title>
        <authorList>
            <person name="Kim W."/>
            <person name="Song I."/>
            <person name="Jeong J.-H."/>
            <person name="Kim D."/>
            <person name="Kim S."/>
            <person name="Ryu S."/>
            <person name="Song J.Y."/>
            <person name="Lee S.K."/>
        </authorList>
    </citation>
    <scope>NUCLEOTIDE SEQUENCE [LARGE SCALE GENOMIC DNA]</scope>
    <source>
        <tissue evidence="2">Muscle</tissue>
    </source>
</reference>
<accession>A0A4Z2HFC0</accession>
<gene>
    <name evidence="2" type="ORF">EYF80_025195</name>
</gene>
<proteinExistence type="predicted"/>
<dbReference type="AlphaFoldDB" id="A0A4Z2HFC0"/>
<dbReference type="Proteomes" id="UP000314294">
    <property type="component" value="Unassembled WGS sequence"/>
</dbReference>
<organism evidence="2 3">
    <name type="scientific">Liparis tanakae</name>
    <name type="common">Tanaka's snailfish</name>
    <dbReference type="NCBI Taxonomy" id="230148"/>
    <lineage>
        <taxon>Eukaryota</taxon>
        <taxon>Metazoa</taxon>
        <taxon>Chordata</taxon>
        <taxon>Craniata</taxon>
        <taxon>Vertebrata</taxon>
        <taxon>Euteleostomi</taxon>
        <taxon>Actinopterygii</taxon>
        <taxon>Neopterygii</taxon>
        <taxon>Teleostei</taxon>
        <taxon>Neoteleostei</taxon>
        <taxon>Acanthomorphata</taxon>
        <taxon>Eupercaria</taxon>
        <taxon>Perciformes</taxon>
        <taxon>Cottioidei</taxon>
        <taxon>Cottales</taxon>
        <taxon>Liparidae</taxon>
        <taxon>Liparis</taxon>
    </lineage>
</organism>
<feature type="compositionally biased region" description="Basic and acidic residues" evidence="1">
    <location>
        <begin position="1"/>
        <end position="28"/>
    </location>
</feature>
<evidence type="ECO:0000313" key="2">
    <source>
        <dbReference type="EMBL" id="TNN64568.1"/>
    </source>
</evidence>
<dbReference type="EMBL" id="SRLO01000250">
    <property type="protein sequence ID" value="TNN64568.1"/>
    <property type="molecule type" value="Genomic_DNA"/>
</dbReference>
<keyword evidence="3" id="KW-1185">Reference proteome</keyword>